<name>A0A1M4VPB8_9FIRM</name>
<dbReference type="STRING" id="1123404.SAMN02745784_01558"/>
<dbReference type="GO" id="GO:0043937">
    <property type="term" value="P:regulation of sporulation"/>
    <property type="evidence" value="ECO:0007669"/>
    <property type="project" value="InterPro"/>
</dbReference>
<protein>
    <submittedName>
        <fullName evidence="1">Spo0E like sporulation regulatory protein</fullName>
    </submittedName>
</protein>
<dbReference type="InterPro" id="IPR037208">
    <property type="entry name" value="Spo0E-like_sf"/>
</dbReference>
<proteinExistence type="predicted"/>
<keyword evidence="2" id="KW-1185">Reference proteome</keyword>
<dbReference type="SUPFAM" id="SSF140500">
    <property type="entry name" value="BAS1536-like"/>
    <property type="match status" value="1"/>
</dbReference>
<dbReference type="RefSeq" id="WP_084725268.1">
    <property type="nucleotide sequence ID" value="NZ_FQTY01000005.1"/>
</dbReference>
<dbReference type="Pfam" id="PF09388">
    <property type="entry name" value="SpoOE-like"/>
    <property type="match status" value="1"/>
</dbReference>
<dbReference type="GeneID" id="90993715"/>
<dbReference type="GO" id="GO:0046983">
    <property type="term" value="F:protein dimerization activity"/>
    <property type="evidence" value="ECO:0007669"/>
    <property type="project" value="InterPro"/>
</dbReference>
<dbReference type="Proteomes" id="UP000184114">
    <property type="component" value="Unassembled WGS sequence"/>
</dbReference>
<dbReference type="InterPro" id="IPR036638">
    <property type="entry name" value="HLH_DNA-bd_sf"/>
</dbReference>
<reference evidence="2" key="1">
    <citation type="submission" date="2016-11" db="EMBL/GenBank/DDBJ databases">
        <authorList>
            <person name="Varghese N."/>
            <person name="Submissions S."/>
        </authorList>
    </citation>
    <scope>NUCLEOTIDE SEQUENCE [LARGE SCALE GENOMIC DNA]</scope>
    <source>
        <strain evidence="2">DSM 18095</strain>
    </source>
</reference>
<accession>A0A1M4VPB8</accession>
<dbReference type="Gene3D" id="4.10.280.10">
    <property type="entry name" value="Helix-loop-helix DNA-binding domain"/>
    <property type="match status" value="1"/>
</dbReference>
<sequence length="49" mass="6132">MKNEINEIREKLHKEMELKEITKKSIIEISEELDRLIVQYYLEEERRLQ</sequence>
<dbReference type="EMBL" id="FQTY01000005">
    <property type="protein sequence ID" value="SHE70778.1"/>
    <property type="molecule type" value="Genomic_DNA"/>
</dbReference>
<organism evidence="1 2">
    <name type="scientific">Tissierella praeacuta DSM 18095</name>
    <dbReference type="NCBI Taxonomy" id="1123404"/>
    <lineage>
        <taxon>Bacteria</taxon>
        <taxon>Bacillati</taxon>
        <taxon>Bacillota</taxon>
        <taxon>Tissierellia</taxon>
        <taxon>Tissierellales</taxon>
        <taxon>Tissierellaceae</taxon>
        <taxon>Tissierella</taxon>
    </lineage>
</organism>
<dbReference type="AlphaFoldDB" id="A0A1M4VPB8"/>
<gene>
    <name evidence="1" type="ORF">SAMN02745784_01558</name>
</gene>
<dbReference type="InterPro" id="IPR018540">
    <property type="entry name" value="Spo0E-like"/>
</dbReference>
<evidence type="ECO:0000313" key="2">
    <source>
        <dbReference type="Proteomes" id="UP000184114"/>
    </source>
</evidence>
<evidence type="ECO:0000313" key="1">
    <source>
        <dbReference type="EMBL" id="SHE70778.1"/>
    </source>
</evidence>